<feature type="region of interest" description="Disordered" evidence="1">
    <location>
        <begin position="38"/>
        <end position="143"/>
    </location>
</feature>
<organism evidence="2 3">
    <name type="scientific">Nyctereutes procyonoides</name>
    <name type="common">Raccoon dog</name>
    <name type="synonym">Canis procyonoides</name>
    <dbReference type="NCBI Taxonomy" id="34880"/>
    <lineage>
        <taxon>Eukaryota</taxon>
        <taxon>Metazoa</taxon>
        <taxon>Chordata</taxon>
        <taxon>Craniata</taxon>
        <taxon>Vertebrata</taxon>
        <taxon>Euteleostomi</taxon>
        <taxon>Mammalia</taxon>
        <taxon>Eutheria</taxon>
        <taxon>Laurasiatheria</taxon>
        <taxon>Carnivora</taxon>
        <taxon>Caniformia</taxon>
        <taxon>Canidae</taxon>
        <taxon>Nyctereutes</taxon>
    </lineage>
</organism>
<gene>
    <name evidence="2" type="ORF">NYPRO_LOCUS11139</name>
</gene>
<dbReference type="AlphaFoldDB" id="A0A811YLL9"/>
<dbReference type="EMBL" id="CAJHUB010000681">
    <property type="protein sequence ID" value="CAD7678341.1"/>
    <property type="molecule type" value="Genomic_DNA"/>
</dbReference>
<accession>A0A811YLL9</accession>
<feature type="compositionally biased region" description="Basic and acidic residues" evidence="1">
    <location>
        <begin position="111"/>
        <end position="123"/>
    </location>
</feature>
<evidence type="ECO:0000313" key="2">
    <source>
        <dbReference type="EMBL" id="CAD7678341.1"/>
    </source>
</evidence>
<reference evidence="2" key="1">
    <citation type="submission" date="2020-12" db="EMBL/GenBank/DDBJ databases">
        <authorList>
            <consortium name="Molecular Ecology Group"/>
        </authorList>
    </citation>
    <scope>NUCLEOTIDE SEQUENCE</scope>
    <source>
        <strain evidence="2">TBG_1078</strain>
    </source>
</reference>
<name>A0A811YLL9_NYCPR</name>
<keyword evidence="3" id="KW-1185">Reference proteome</keyword>
<proteinExistence type="predicted"/>
<evidence type="ECO:0000256" key="1">
    <source>
        <dbReference type="SAM" id="MobiDB-lite"/>
    </source>
</evidence>
<comment type="caution">
    <text evidence="2">The sequence shown here is derived from an EMBL/GenBank/DDBJ whole genome shotgun (WGS) entry which is preliminary data.</text>
</comment>
<feature type="compositionally biased region" description="Pro residues" evidence="1">
    <location>
        <begin position="81"/>
        <end position="109"/>
    </location>
</feature>
<protein>
    <submittedName>
        <fullName evidence="2">(raccoon dog) hypothetical protein</fullName>
    </submittedName>
</protein>
<dbReference type="Proteomes" id="UP000645828">
    <property type="component" value="Unassembled WGS sequence"/>
</dbReference>
<evidence type="ECO:0000313" key="3">
    <source>
        <dbReference type="Proteomes" id="UP000645828"/>
    </source>
</evidence>
<sequence length="186" mass="19327">MPYKACRPAPGAHLLYYWVELKLTHPVIQPHSWGSTLQTFAPPPGPAAPALRPHSRPRRGAGCRGADSRAAGASPSRGPTRAPPQELPARSPPASPSCPAGSPPSPPLPHTTREVHHGRERAGDGTSEQTKGAAMSESGGTDLAGFPAATSGACAAPALHGENWVKKVGSGIALYHFLQLHVNWSA</sequence>